<reference evidence="1" key="1">
    <citation type="journal article" date="2021" name="Front. Microbiol.">
        <title>Comprehensive Comparative Genomics and Phenotyping of Methylobacterium Species.</title>
        <authorList>
            <person name="Alessa O."/>
            <person name="Ogura Y."/>
            <person name="Fujitani Y."/>
            <person name="Takami H."/>
            <person name="Hayashi T."/>
            <person name="Sahin N."/>
            <person name="Tani A."/>
        </authorList>
    </citation>
    <scope>NUCLEOTIDE SEQUENCE</scope>
    <source>
        <strain evidence="1">DSM 19015</strain>
    </source>
</reference>
<gene>
    <name evidence="1" type="ORF">OCOJLMKI_4875</name>
</gene>
<proteinExistence type="predicted"/>
<dbReference type="EMBL" id="BPQP01000097">
    <property type="protein sequence ID" value="GJD97642.1"/>
    <property type="molecule type" value="Genomic_DNA"/>
</dbReference>
<name>A0ABQ4S5G8_9HYPH</name>
<organism evidence="1 2">
    <name type="scientific">Methylobacterium iners</name>
    <dbReference type="NCBI Taxonomy" id="418707"/>
    <lineage>
        <taxon>Bacteria</taxon>
        <taxon>Pseudomonadati</taxon>
        <taxon>Pseudomonadota</taxon>
        <taxon>Alphaproteobacteria</taxon>
        <taxon>Hyphomicrobiales</taxon>
        <taxon>Methylobacteriaceae</taxon>
        <taxon>Methylobacterium</taxon>
    </lineage>
</organism>
<protein>
    <submittedName>
        <fullName evidence="1">Uncharacterized protein</fullName>
    </submittedName>
</protein>
<accession>A0ABQ4S5G8</accession>
<sequence length="33" mass="3642">METESAPRLGSMTAMPKLVRAKRESNLLAVLKL</sequence>
<keyword evidence="2" id="KW-1185">Reference proteome</keyword>
<evidence type="ECO:0000313" key="1">
    <source>
        <dbReference type="EMBL" id="GJD97642.1"/>
    </source>
</evidence>
<dbReference type="Proteomes" id="UP001055125">
    <property type="component" value="Unassembled WGS sequence"/>
</dbReference>
<reference evidence="1" key="2">
    <citation type="submission" date="2021-08" db="EMBL/GenBank/DDBJ databases">
        <authorList>
            <person name="Tani A."/>
            <person name="Ola A."/>
            <person name="Ogura Y."/>
            <person name="Katsura K."/>
            <person name="Hayashi T."/>
        </authorList>
    </citation>
    <scope>NUCLEOTIDE SEQUENCE</scope>
    <source>
        <strain evidence="1">DSM 19015</strain>
    </source>
</reference>
<comment type="caution">
    <text evidence="1">The sequence shown here is derived from an EMBL/GenBank/DDBJ whole genome shotgun (WGS) entry which is preliminary data.</text>
</comment>
<evidence type="ECO:0000313" key="2">
    <source>
        <dbReference type="Proteomes" id="UP001055125"/>
    </source>
</evidence>